<protein>
    <submittedName>
        <fullName evidence="1">Leucine rich repeats-containing protein</fullName>
    </submittedName>
</protein>
<sequence>MLVFFGMDSETLHTQLLDQVDVLIVPNMVHLEHSVEPEFDDLENKLRPVRILIAPSLESIEECCFSRTSIVEVIGNRLESIGQKAFYEACSLQRINLKNVKDIQFGAFTQTQLRKIENNVITKMSNEEFIYQTEVETVKMPNLEILNVSAFGQCIIDRFDAP</sequence>
<gene>
    <name evidence="1" type="ORF">TPC1_20110</name>
</gene>
<dbReference type="InterPro" id="IPR026906">
    <property type="entry name" value="LRR_5"/>
</dbReference>
<dbReference type="InterPro" id="IPR032675">
    <property type="entry name" value="LRR_dom_sf"/>
</dbReference>
<feature type="non-terminal residue" evidence="1">
    <location>
        <position position="162"/>
    </location>
</feature>
<proteinExistence type="predicted"/>
<organism evidence="1">
    <name type="scientific">Trepomonas sp. PC1</name>
    <dbReference type="NCBI Taxonomy" id="1076344"/>
    <lineage>
        <taxon>Eukaryota</taxon>
        <taxon>Metamonada</taxon>
        <taxon>Diplomonadida</taxon>
        <taxon>Hexamitidae</taxon>
        <taxon>Hexamitinae</taxon>
        <taxon>Trepomonas</taxon>
    </lineage>
</organism>
<dbReference type="EMBL" id="GDID01006015">
    <property type="protein sequence ID" value="JAP90591.1"/>
    <property type="molecule type" value="Transcribed_RNA"/>
</dbReference>
<accession>A0A146K4U0</accession>
<name>A0A146K4U0_9EUKA</name>
<dbReference type="AlphaFoldDB" id="A0A146K4U0"/>
<evidence type="ECO:0000313" key="1">
    <source>
        <dbReference type="EMBL" id="JAP90591.1"/>
    </source>
</evidence>
<dbReference type="Pfam" id="PF13306">
    <property type="entry name" value="LRR_5"/>
    <property type="match status" value="1"/>
</dbReference>
<feature type="non-terminal residue" evidence="1">
    <location>
        <position position="1"/>
    </location>
</feature>
<dbReference type="Gene3D" id="3.80.10.10">
    <property type="entry name" value="Ribonuclease Inhibitor"/>
    <property type="match status" value="1"/>
</dbReference>
<reference evidence="1" key="1">
    <citation type="submission" date="2015-07" db="EMBL/GenBank/DDBJ databases">
        <title>Adaptation to a free-living lifestyle via gene acquisitions in the diplomonad Trepomonas sp. PC1.</title>
        <authorList>
            <person name="Xu F."/>
            <person name="Jerlstrom-Hultqvist J."/>
            <person name="Kolisko M."/>
            <person name="Simpson A.G.B."/>
            <person name="Roger A.J."/>
            <person name="Svard S.G."/>
            <person name="Andersson J.O."/>
        </authorList>
    </citation>
    <scope>NUCLEOTIDE SEQUENCE</scope>
    <source>
        <strain evidence="1">PC1</strain>
    </source>
</reference>